<proteinExistence type="predicted"/>
<dbReference type="EMBL" id="MW355460">
    <property type="protein sequence ID" value="QQO87753.1"/>
    <property type="molecule type" value="Genomic_DNA"/>
</dbReference>
<reference evidence="1 2" key="1">
    <citation type="submission" date="2020-12" db="EMBL/GenBank/DDBJ databases">
        <title>Isolation and characterisation of bacteriophages with activity against invasive non-typhoidal Salmonella causing bloodstream infection in Malawi.</title>
        <authorList>
            <person name="Rodwell E.V."/>
            <person name="Wenner N."/>
            <person name="Pulford C.V."/>
            <person name="Cai Y."/>
            <person name="Bowers-Barnard A."/>
            <person name="Beckett A."/>
            <person name="Rigby J."/>
            <person name="Picton D."/>
            <person name="Blower T.R."/>
            <person name="Feasey N.A."/>
            <person name="Hinton J.C.D."/>
            <person name="Perez-Sepulveda B."/>
        </authorList>
    </citation>
    <scope>NUCLEOTIDE SEQUENCE [LARGE SCALE GENOMIC DNA]</scope>
</reference>
<accession>A0A7T8ITJ5</accession>
<sequence>MTHDQIVAMVGKYNIKSDRAVSYNFDKYGSTQVEIREVDGGSLIWRAWSYESNFENVLESALDHSGKLKTADEIAEQEAAARAQKLRNDAIFFEVHGFEDDFILNLSDFTRAEIEAEIIAMNAELNAASADADAATFDADAATFDADDHVLRSTTPAGEYVYLKRGYWMLDLDDAEILNARPDIHGTSLYDTPIEYVTVEQARKDDPESDFIKQVKAGYVTAPADYVDRACAAVERGNVNASGIVLHTLREKIDGEFYEISTRISPAEYQVYRVRVVVSCCIDGAFHNVIELDRDVNTVEHVRDVVRVGCMKQYIKQARATYAATGAATLNNDKTATRIKIKTVAGMTLIAKTEDVIFSDSGLFCSAWLMRLDLLENKTYAQAVTTSQIKTIEFIK</sequence>
<evidence type="ECO:0000313" key="1">
    <source>
        <dbReference type="EMBL" id="QQO87753.1"/>
    </source>
</evidence>
<organism evidence="1 2">
    <name type="scientific">Salmonella phage vB_SenS_ER19</name>
    <dbReference type="NCBI Taxonomy" id="2801563"/>
    <lineage>
        <taxon>Viruses</taxon>
        <taxon>Duplodnaviria</taxon>
        <taxon>Heunggongvirae</taxon>
        <taxon>Uroviricota</taxon>
        <taxon>Caudoviricetes</taxon>
        <taxon>Casjensviridae</taxon>
        <taxon>Chivirus</taxon>
        <taxon>Chivirus siskin</taxon>
    </lineage>
</organism>
<dbReference type="Proteomes" id="UP000596068">
    <property type="component" value="Segment"/>
</dbReference>
<name>A0A7T8ITJ5_9CAUD</name>
<evidence type="ECO:0000313" key="2">
    <source>
        <dbReference type="Proteomes" id="UP000596068"/>
    </source>
</evidence>
<gene>
    <name evidence="1" type="ORF">BLPGFMDP_00007</name>
</gene>
<protein>
    <submittedName>
        <fullName evidence="1">Uncharacterized protein</fullName>
    </submittedName>
</protein>